<dbReference type="SUPFAM" id="SSF52980">
    <property type="entry name" value="Restriction endonuclease-like"/>
    <property type="match status" value="1"/>
</dbReference>
<dbReference type="Proteomes" id="UP000642094">
    <property type="component" value="Unassembled WGS sequence"/>
</dbReference>
<comment type="caution">
    <text evidence="2">The sequence shown here is derived from an EMBL/GenBank/DDBJ whole genome shotgun (WGS) entry which is preliminary data.</text>
</comment>
<gene>
    <name evidence="2" type="ORF">H6F41_08505</name>
</gene>
<dbReference type="RefSeq" id="WP_190403038.1">
    <property type="nucleotide sequence ID" value="NZ_JACJQB010000012.1"/>
</dbReference>
<sequence>MTSVVIEKSQEQADPNLGGIPKLTLDEFLSLPENDESYELVDGEAIKKVSPKFFHSSLTTVFWVELSAWSDGHGRVRVEWSVVLKRRGKDWVPVPDLLYVSHTRLAADWREDAPCPVLPELVIEIVSPDQTFNQLAQKATDYLNAGVERVWVVYPPMRSITVFFGDRPPETYRGESLLTDELFPNLAVTSEQFFIKAGI</sequence>
<organism evidence="2 3">
    <name type="scientific">Pseudanabaena mucicola FACHB-723</name>
    <dbReference type="NCBI Taxonomy" id="2692860"/>
    <lineage>
        <taxon>Bacteria</taxon>
        <taxon>Bacillati</taxon>
        <taxon>Cyanobacteriota</taxon>
        <taxon>Cyanophyceae</taxon>
        <taxon>Pseudanabaenales</taxon>
        <taxon>Pseudanabaenaceae</taxon>
        <taxon>Pseudanabaena</taxon>
    </lineage>
</organism>
<dbReference type="Pfam" id="PF05685">
    <property type="entry name" value="Uma2"/>
    <property type="match status" value="1"/>
</dbReference>
<name>A0ABR7ZW37_9CYAN</name>
<dbReference type="InterPro" id="IPR011335">
    <property type="entry name" value="Restrct_endonuc-II-like"/>
</dbReference>
<evidence type="ECO:0000259" key="1">
    <source>
        <dbReference type="Pfam" id="PF05685"/>
    </source>
</evidence>
<keyword evidence="2" id="KW-0540">Nuclease</keyword>
<reference evidence="2 3" key="1">
    <citation type="journal article" date="2020" name="ISME J.">
        <title>Comparative genomics reveals insights into cyanobacterial evolution and habitat adaptation.</title>
        <authorList>
            <person name="Chen M.Y."/>
            <person name="Teng W.K."/>
            <person name="Zhao L."/>
            <person name="Hu C.X."/>
            <person name="Zhou Y.K."/>
            <person name="Han B.P."/>
            <person name="Song L.R."/>
            <person name="Shu W.S."/>
        </authorList>
    </citation>
    <scope>NUCLEOTIDE SEQUENCE [LARGE SCALE GENOMIC DNA]</scope>
    <source>
        <strain evidence="2 3">FACHB-723</strain>
    </source>
</reference>
<evidence type="ECO:0000313" key="3">
    <source>
        <dbReference type="Proteomes" id="UP000642094"/>
    </source>
</evidence>
<dbReference type="InterPro" id="IPR012296">
    <property type="entry name" value="Nuclease_put_TT1808"/>
</dbReference>
<feature type="domain" description="Putative restriction endonuclease" evidence="1">
    <location>
        <begin position="25"/>
        <end position="188"/>
    </location>
</feature>
<accession>A0ABR7ZW37</accession>
<dbReference type="Gene3D" id="3.90.1570.10">
    <property type="entry name" value="tt1808, chain A"/>
    <property type="match status" value="1"/>
</dbReference>
<dbReference type="PANTHER" id="PTHR34107:SF1">
    <property type="entry name" value="SLL0198 PROTEIN"/>
    <property type="match status" value="1"/>
</dbReference>
<dbReference type="GO" id="GO:0004519">
    <property type="term" value="F:endonuclease activity"/>
    <property type="evidence" value="ECO:0007669"/>
    <property type="project" value="UniProtKB-KW"/>
</dbReference>
<dbReference type="InterPro" id="IPR008538">
    <property type="entry name" value="Uma2"/>
</dbReference>
<keyword evidence="2" id="KW-0378">Hydrolase</keyword>
<dbReference type="EMBL" id="JACJQB010000012">
    <property type="protein sequence ID" value="MBD2188181.1"/>
    <property type="molecule type" value="Genomic_DNA"/>
</dbReference>
<dbReference type="PANTHER" id="PTHR34107">
    <property type="entry name" value="SLL0198 PROTEIN-RELATED"/>
    <property type="match status" value="1"/>
</dbReference>
<evidence type="ECO:0000313" key="2">
    <source>
        <dbReference type="EMBL" id="MBD2188181.1"/>
    </source>
</evidence>
<keyword evidence="2" id="KW-0255">Endonuclease</keyword>
<proteinExistence type="predicted"/>
<keyword evidence="3" id="KW-1185">Reference proteome</keyword>
<protein>
    <submittedName>
        <fullName evidence="2">Uma2 family endonuclease</fullName>
    </submittedName>
</protein>
<dbReference type="CDD" id="cd06260">
    <property type="entry name" value="DUF820-like"/>
    <property type="match status" value="1"/>
</dbReference>